<gene>
    <name evidence="2" type="ORF">CP10881SC42_0979</name>
</gene>
<proteinExistence type="predicted"/>
<feature type="transmembrane region" description="Helical" evidence="1">
    <location>
        <begin position="12"/>
        <end position="28"/>
    </location>
</feature>
<reference evidence="2" key="1">
    <citation type="submission" date="2013-04" db="EMBL/GenBank/DDBJ databases">
        <title>Genome sequence of Chlamydia psittaci 10_881_SC42.</title>
        <authorList>
            <person name="Huot-Creasy H."/>
            <person name="McCracken C.L."/>
            <person name="Humphries M."/>
            <person name="Sachse K."/>
            <person name="Laroucau K."/>
            <person name="Bavoil P."/>
            <person name="Myers G.S."/>
        </authorList>
    </citation>
    <scope>NUCLEOTIDE SEQUENCE [LARGE SCALE GENOMIC DNA]</scope>
    <source>
        <strain evidence="2">10_881_SC42</strain>
    </source>
</reference>
<name>A0ABN0MRQ4_9CHLA</name>
<protein>
    <recommendedName>
        <fullName evidence="4">Lipoprotein</fullName>
    </recommendedName>
</protein>
<keyword evidence="1" id="KW-1133">Transmembrane helix</keyword>
<accession>A0ABN0MRQ4</accession>
<organism evidence="2 3">
    <name type="scientific">Chlamydia avium</name>
    <dbReference type="NCBI Taxonomy" id="1457141"/>
    <lineage>
        <taxon>Bacteria</taxon>
        <taxon>Pseudomonadati</taxon>
        <taxon>Chlamydiota</taxon>
        <taxon>Chlamydiia</taxon>
        <taxon>Chlamydiales</taxon>
        <taxon>Chlamydiaceae</taxon>
        <taxon>Chlamydia/Chlamydophila group</taxon>
        <taxon>Chlamydia</taxon>
    </lineage>
</organism>
<comment type="caution">
    <text evidence="2">The sequence shown here is derived from an EMBL/GenBank/DDBJ whole genome shotgun (WGS) entry which is preliminary data.</text>
</comment>
<evidence type="ECO:0000313" key="2">
    <source>
        <dbReference type="EMBL" id="EPP38132.1"/>
    </source>
</evidence>
<keyword evidence="3" id="KW-1185">Reference proteome</keyword>
<dbReference type="Proteomes" id="UP000014821">
    <property type="component" value="Unassembled WGS sequence"/>
</dbReference>
<dbReference type="EMBL" id="ATND01000002">
    <property type="protein sequence ID" value="EPP38132.1"/>
    <property type="molecule type" value="Genomic_DNA"/>
</dbReference>
<keyword evidence="1" id="KW-0472">Membrane</keyword>
<keyword evidence="1" id="KW-0812">Transmembrane</keyword>
<evidence type="ECO:0000256" key="1">
    <source>
        <dbReference type="SAM" id="Phobius"/>
    </source>
</evidence>
<evidence type="ECO:0008006" key="4">
    <source>
        <dbReference type="Google" id="ProtNLM"/>
    </source>
</evidence>
<sequence length="39" mass="4752">MLKLLNIEKIKNNFFFIASNLLVFLFCLEKNLWARKKHL</sequence>
<evidence type="ECO:0000313" key="3">
    <source>
        <dbReference type="Proteomes" id="UP000014821"/>
    </source>
</evidence>